<comment type="caution">
    <text evidence="1">The sequence shown here is derived from an EMBL/GenBank/DDBJ whole genome shotgun (WGS) entry which is preliminary data.</text>
</comment>
<organism evidence="1 2">
    <name type="scientific">Salix koriyanagi</name>
    <dbReference type="NCBI Taxonomy" id="2511006"/>
    <lineage>
        <taxon>Eukaryota</taxon>
        <taxon>Viridiplantae</taxon>
        <taxon>Streptophyta</taxon>
        <taxon>Embryophyta</taxon>
        <taxon>Tracheophyta</taxon>
        <taxon>Spermatophyta</taxon>
        <taxon>Magnoliopsida</taxon>
        <taxon>eudicotyledons</taxon>
        <taxon>Gunneridae</taxon>
        <taxon>Pentapetalae</taxon>
        <taxon>rosids</taxon>
        <taxon>fabids</taxon>
        <taxon>Malpighiales</taxon>
        <taxon>Salicaceae</taxon>
        <taxon>Saliceae</taxon>
        <taxon>Salix</taxon>
    </lineage>
</organism>
<accession>A0A9Q0YUJ1</accession>
<sequence length="110" mass="12401">MKALFSTAKLREKGVVFCGGGDGCCGGFLRKRRQPKSVEKKRREKEKGVDFAWCRREEEKEEKEEDKLTVSYEIPEVLVPVATAVQPVLENLLRGGLERFAKLAESTLAD</sequence>
<proteinExistence type="predicted"/>
<keyword evidence="2" id="KW-1185">Reference proteome</keyword>
<name>A0A9Q0YUJ1_9ROSI</name>
<reference evidence="1" key="2">
    <citation type="journal article" date="2023" name="Int. J. Mol. Sci.">
        <title>De Novo Assembly and Annotation of 11 Diverse Shrub Willow (Salix) Genomes Reveals Novel Gene Organization in Sex-Linked Regions.</title>
        <authorList>
            <person name="Hyden B."/>
            <person name="Feng K."/>
            <person name="Yates T.B."/>
            <person name="Jawdy S."/>
            <person name="Cereghino C."/>
            <person name="Smart L.B."/>
            <person name="Muchero W."/>
        </authorList>
    </citation>
    <scope>NUCLEOTIDE SEQUENCE</scope>
    <source>
        <tissue evidence="1">Shoot tip</tissue>
    </source>
</reference>
<reference evidence="1" key="1">
    <citation type="submission" date="2022-11" db="EMBL/GenBank/DDBJ databases">
        <authorList>
            <person name="Hyden B.L."/>
            <person name="Feng K."/>
            <person name="Yates T."/>
            <person name="Jawdy S."/>
            <person name="Smart L.B."/>
            <person name="Muchero W."/>
        </authorList>
    </citation>
    <scope>NUCLEOTIDE SEQUENCE</scope>
    <source>
        <tissue evidence="1">Shoot tip</tissue>
    </source>
</reference>
<gene>
    <name evidence="1" type="ORF">OIU74_011508</name>
</gene>
<dbReference type="Proteomes" id="UP001151752">
    <property type="component" value="Chromosome 2"/>
</dbReference>
<dbReference type="EMBL" id="JAPFFM010000015">
    <property type="protein sequence ID" value="KAJ6710655.1"/>
    <property type="molecule type" value="Genomic_DNA"/>
</dbReference>
<evidence type="ECO:0000313" key="2">
    <source>
        <dbReference type="Proteomes" id="UP001151752"/>
    </source>
</evidence>
<evidence type="ECO:0000313" key="1">
    <source>
        <dbReference type="EMBL" id="KAJ6710655.1"/>
    </source>
</evidence>
<dbReference type="AlphaFoldDB" id="A0A9Q0YUJ1"/>
<protein>
    <submittedName>
        <fullName evidence="1">Uncharacterized protein</fullName>
    </submittedName>
</protein>